<sequence length="482" mass="48605">MTVRISGTPGDSARTAGTPGAWGVLGACLVAVFIQMLDLTIVHTAVPAVARALRADAAEQLLIVTGYGLAFACTLLTAARLGDLFGRRTVFLTAVGAFAAASLWCGIASGAAELVAARAVAGVAAAAASAQTIAIITGAFPERGRGAAFGVYGAVAGLAGLAGPLAGGALVDANALGVGWRAIFLVNVPLCALAIALGRRYVAEGPPGESPRPVTARELDLAGVLLSATGLAALVFPLTAGRELGWPPALWVLLGSSAPLLAVFVHRQRRQARAGGDPLVRPELFADRDFAIGAILMAVFYGMFTALLFTVSVTVQSGLSWSASRTGLLMLPFAIGAVAGALSSPILLSLWGARALTVGVGIFAVALGAAATVIDTTGSAVDIGALAWPVFTAGAGMGWFAAPLPSVMLRGVADRVTGSASGIVPAVQQIGSAVGVAVLGMVFFDRVSQRSYLEAITTVLWTMAGVSAGLALLTLALPRRRS</sequence>
<dbReference type="SUPFAM" id="SSF103473">
    <property type="entry name" value="MFS general substrate transporter"/>
    <property type="match status" value="1"/>
</dbReference>
<feature type="transmembrane region" description="Helical" evidence="5">
    <location>
        <begin position="355"/>
        <end position="374"/>
    </location>
</feature>
<protein>
    <submittedName>
        <fullName evidence="7">MFS transporter</fullName>
    </submittedName>
</protein>
<dbReference type="RefSeq" id="WP_213555968.1">
    <property type="nucleotide sequence ID" value="NZ_JBHZDI010000033.1"/>
</dbReference>
<evidence type="ECO:0000259" key="6">
    <source>
        <dbReference type="PROSITE" id="PS50850"/>
    </source>
</evidence>
<feature type="transmembrane region" description="Helical" evidence="5">
    <location>
        <begin position="115"/>
        <end position="140"/>
    </location>
</feature>
<feature type="transmembrane region" description="Helical" evidence="5">
    <location>
        <begin position="61"/>
        <end position="78"/>
    </location>
</feature>
<feature type="transmembrane region" description="Helical" evidence="5">
    <location>
        <begin position="327"/>
        <end position="348"/>
    </location>
</feature>
<feature type="transmembrane region" description="Helical" evidence="5">
    <location>
        <begin position="219"/>
        <end position="240"/>
    </location>
</feature>
<evidence type="ECO:0000256" key="3">
    <source>
        <dbReference type="ARBA" id="ARBA00022989"/>
    </source>
</evidence>
<evidence type="ECO:0000256" key="1">
    <source>
        <dbReference type="ARBA" id="ARBA00004651"/>
    </source>
</evidence>
<feature type="transmembrane region" description="Helical" evidence="5">
    <location>
        <begin position="178"/>
        <end position="198"/>
    </location>
</feature>
<keyword evidence="3 5" id="KW-1133">Transmembrane helix</keyword>
<dbReference type="EMBL" id="CP074371">
    <property type="protein sequence ID" value="QVI19938.1"/>
    <property type="molecule type" value="Genomic_DNA"/>
</dbReference>
<feature type="transmembrane region" description="Helical" evidence="5">
    <location>
        <begin position="386"/>
        <end position="409"/>
    </location>
</feature>
<evidence type="ECO:0000256" key="5">
    <source>
        <dbReference type="SAM" id="Phobius"/>
    </source>
</evidence>
<feature type="transmembrane region" description="Helical" evidence="5">
    <location>
        <begin position="21"/>
        <end position="41"/>
    </location>
</feature>
<comment type="subcellular location">
    <subcellularLocation>
        <location evidence="1">Cell membrane</location>
        <topology evidence="1">Multi-pass membrane protein</topology>
    </subcellularLocation>
</comment>
<evidence type="ECO:0000313" key="7">
    <source>
        <dbReference type="EMBL" id="QVI19938.1"/>
    </source>
</evidence>
<keyword evidence="4 5" id="KW-0472">Membrane</keyword>
<feature type="transmembrane region" description="Helical" evidence="5">
    <location>
        <begin position="290"/>
        <end position="315"/>
    </location>
</feature>
<dbReference type="PROSITE" id="PS51257">
    <property type="entry name" value="PROKAR_LIPOPROTEIN"/>
    <property type="match status" value="1"/>
</dbReference>
<dbReference type="InterPro" id="IPR011701">
    <property type="entry name" value="MFS"/>
</dbReference>
<keyword evidence="8" id="KW-1185">Reference proteome</keyword>
<dbReference type="PRINTS" id="PR01036">
    <property type="entry name" value="TCRTETB"/>
</dbReference>
<feature type="transmembrane region" description="Helical" evidence="5">
    <location>
        <begin position="246"/>
        <end position="265"/>
    </location>
</feature>
<feature type="transmembrane region" description="Helical" evidence="5">
    <location>
        <begin position="147"/>
        <end position="166"/>
    </location>
</feature>
<evidence type="ECO:0000256" key="2">
    <source>
        <dbReference type="ARBA" id="ARBA00022692"/>
    </source>
</evidence>
<feature type="transmembrane region" description="Helical" evidence="5">
    <location>
        <begin position="421"/>
        <end position="444"/>
    </location>
</feature>
<dbReference type="Gene3D" id="1.20.1250.20">
    <property type="entry name" value="MFS general substrate transporter like domains"/>
    <property type="match status" value="1"/>
</dbReference>
<dbReference type="Pfam" id="PF07690">
    <property type="entry name" value="MFS_1"/>
    <property type="match status" value="1"/>
</dbReference>
<dbReference type="PANTHER" id="PTHR42718:SF39">
    <property type="entry name" value="ACTINORHODIN TRANSPORTER-RELATED"/>
    <property type="match status" value="1"/>
</dbReference>
<reference evidence="7 8" key="1">
    <citation type="submission" date="2021-04" db="EMBL/GenBank/DDBJ databases">
        <title>Nocardia tengchongensis.</title>
        <authorList>
            <person name="Zhuang k."/>
            <person name="Ran Y."/>
            <person name="Li W."/>
        </authorList>
    </citation>
    <scope>NUCLEOTIDE SEQUENCE [LARGE SCALE GENOMIC DNA]</scope>
    <source>
        <strain evidence="7 8">CFH S0057</strain>
    </source>
</reference>
<feature type="transmembrane region" description="Helical" evidence="5">
    <location>
        <begin position="90"/>
        <end position="109"/>
    </location>
</feature>
<dbReference type="InterPro" id="IPR020846">
    <property type="entry name" value="MFS_dom"/>
</dbReference>
<evidence type="ECO:0000256" key="4">
    <source>
        <dbReference type="ARBA" id="ARBA00023136"/>
    </source>
</evidence>
<accession>A0ABX8CIZ7</accession>
<dbReference type="Proteomes" id="UP000683310">
    <property type="component" value="Chromosome"/>
</dbReference>
<keyword evidence="2 5" id="KW-0812">Transmembrane</keyword>
<dbReference type="CDD" id="cd17321">
    <property type="entry name" value="MFS_MMR_MDR_like"/>
    <property type="match status" value="1"/>
</dbReference>
<proteinExistence type="predicted"/>
<organism evidence="7 8">
    <name type="scientific">Nocardia tengchongensis</name>
    <dbReference type="NCBI Taxonomy" id="2055889"/>
    <lineage>
        <taxon>Bacteria</taxon>
        <taxon>Bacillati</taxon>
        <taxon>Actinomycetota</taxon>
        <taxon>Actinomycetes</taxon>
        <taxon>Mycobacteriales</taxon>
        <taxon>Nocardiaceae</taxon>
        <taxon>Nocardia</taxon>
    </lineage>
</organism>
<gene>
    <name evidence="7" type="ORF">KHQ06_27110</name>
</gene>
<dbReference type="InterPro" id="IPR036259">
    <property type="entry name" value="MFS_trans_sf"/>
</dbReference>
<evidence type="ECO:0000313" key="8">
    <source>
        <dbReference type="Proteomes" id="UP000683310"/>
    </source>
</evidence>
<feature type="domain" description="Major facilitator superfamily (MFS) profile" evidence="6">
    <location>
        <begin position="24"/>
        <end position="482"/>
    </location>
</feature>
<name>A0ABX8CIZ7_9NOCA</name>
<feature type="transmembrane region" description="Helical" evidence="5">
    <location>
        <begin position="456"/>
        <end position="477"/>
    </location>
</feature>
<dbReference type="PANTHER" id="PTHR42718">
    <property type="entry name" value="MAJOR FACILITATOR SUPERFAMILY MULTIDRUG TRANSPORTER MFSC"/>
    <property type="match status" value="1"/>
</dbReference>
<dbReference type="Gene3D" id="1.20.1720.10">
    <property type="entry name" value="Multidrug resistance protein D"/>
    <property type="match status" value="1"/>
</dbReference>
<dbReference type="PROSITE" id="PS50850">
    <property type="entry name" value="MFS"/>
    <property type="match status" value="1"/>
</dbReference>